<evidence type="ECO:0000256" key="9">
    <source>
        <dbReference type="ARBA" id="ARBA00023277"/>
    </source>
</evidence>
<dbReference type="InterPro" id="IPR036412">
    <property type="entry name" value="HAD-like_sf"/>
</dbReference>
<evidence type="ECO:0000256" key="8">
    <source>
        <dbReference type="ARBA" id="ARBA00022842"/>
    </source>
</evidence>
<evidence type="ECO:0000256" key="2">
    <source>
        <dbReference type="ARBA" id="ARBA00001946"/>
    </source>
</evidence>
<dbReference type="Proteomes" id="UP001058461">
    <property type="component" value="Chromosome"/>
</dbReference>
<gene>
    <name evidence="11" type="ORF">KDW95_11510</name>
</gene>
<feature type="active site" description="Nucleophile" evidence="10">
    <location>
        <position position="16"/>
    </location>
</feature>
<dbReference type="InterPro" id="IPR023214">
    <property type="entry name" value="HAD_sf"/>
</dbReference>
<dbReference type="GO" id="GO:0008967">
    <property type="term" value="F:phosphoglycolate phosphatase activity"/>
    <property type="evidence" value="ECO:0007669"/>
    <property type="project" value="UniProtKB-EC"/>
</dbReference>
<dbReference type="InterPro" id="IPR050155">
    <property type="entry name" value="HAD-like_hydrolase_sf"/>
</dbReference>
<feature type="binding site" evidence="10">
    <location>
        <position position="16"/>
    </location>
    <ligand>
        <name>Mg(2+)</name>
        <dbReference type="ChEBI" id="CHEBI:18420"/>
    </ligand>
</feature>
<evidence type="ECO:0000256" key="10">
    <source>
        <dbReference type="HAMAP-Rule" id="MF_00495"/>
    </source>
</evidence>
<dbReference type="InterPro" id="IPR006439">
    <property type="entry name" value="HAD-SF_hydro_IA"/>
</dbReference>
<dbReference type="HAMAP" id="MF_00495">
    <property type="entry name" value="GPH_hydrolase_bact"/>
    <property type="match status" value="1"/>
</dbReference>
<evidence type="ECO:0000256" key="3">
    <source>
        <dbReference type="ARBA" id="ARBA00004818"/>
    </source>
</evidence>
<dbReference type="PANTHER" id="PTHR43434">
    <property type="entry name" value="PHOSPHOGLYCOLATE PHOSPHATASE"/>
    <property type="match status" value="1"/>
</dbReference>
<organism evidence="11 12">
    <name type="scientific">Marinobacterium rhizophilum</name>
    <dbReference type="NCBI Taxonomy" id="420402"/>
    <lineage>
        <taxon>Bacteria</taxon>
        <taxon>Pseudomonadati</taxon>
        <taxon>Pseudomonadota</taxon>
        <taxon>Gammaproteobacteria</taxon>
        <taxon>Oceanospirillales</taxon>
        <taxon>Oceanospirillaceae</taxon>
        <taxon>Marinobacterium</taxon>
    </lineage>
</organism>
<keyword evidence="6 10" id="KW-0479">Metal-binding</keyword>
<keyword evidence="9 10" id="KW-0119">Carbohydrate metabolism</keyword>
<evidence type="ECO:0000313" key="12">
    <source>
        <dbReference type="Proteomes" id="UP001058461"/>
    </source>
</evidence>
<sequence length="226" mass="23596">MRRLFDGNDPALVLFDLDGTLVDSVPDLAVAIDRMLAALGLAPAGVARVRDWVGNGAPTLVRRALHGELDVSAATFAPGRFEQAYALFLQFYGESTAALSTLYPGARECLDGLAARGVLLGIATNKPMCFTTEMLQGLGIDGYFQVVIGGDSLPTCKPDPAMLLSAIEQCGATPATTLMVGDSSNDIRAARAAGCQVAAVPYGYNHGEPIEASAPDLIVARLDALL</sequence>
<feature type="binding site" evidence="10">
    <location>
        <position position="182"/>
    </location>
    <ligand>
        <name>Mg(2+)</name>
        <dbReference type="ChEBI" id="CHEBI:18420"/>
    </ligand>
</feature>
<dbReference type="InterPro" id="IPR023198">
    <property type="entry name" value="PGP-like_dom2"/>
</dbReference>
<dbReference type="Gene3D" id="1.10.150.240">
    <property type="entry name" value="Putative phosphatase, domain 2"/>
    <property type="match status" value="1"/>
</dbReference>
<evidence type="ECO:0000256" key="5">
    <source>
        <dbReference type="ARBA" id="ARBA00013078"/>
    </source>
</evidence>
<name>A0ABY5HP76_9GAMM</name>
<keyword evidence="12" id="KW-1185">Reference proteome</keyword>
<dbReference type="CDD" id="cd16417">
    <property type="entry name" value="HAD_PGPase"/>
    <property type="match status" value="1"/>
</dbReference>
<dbReference type="Gene3D" id="3.40.50.1000">
    <property type="entry name" value="HAD superfamily/HAD-like"/>
    <property type="match status" value="1"/>
</dbReference>
<feature type="binding site" evidence="10">
    <location>
        <position position="18"/>
    </location>
    <ligand>
        <name>Mg(2+)</name>
        <dbReference type="ChEBI" id="CHEBI:18420"/>
    </ligand>
</feature>
<dbReference type="PRINTS" id="PR00413">
    <property type="entry name" value="HADHALOGNASE"/>
</dbReference>
<proteinExistence type="inferred from homology"/>
<evidence type="ECO:0000256" key="1">
    <source>
        <dbReference type="ARBA" id="ARBA00000830"/>
    </source>
</evidence>
<comment type="cofactor">
    <cofactor evidence="2 10">
        <name>Mg(2+)</name>
        <dbReference type="ChEBI" id="CHEBI:18420"/>
    </cofactor>
</comment>
<comment type="function">
    <text evidence="10">Specifically catalyzes the dephosphorylation of 2-phosphoglycolate. Is involved in the dissimilation of the intracellular 2-phosphoglycolate formed during the DNA repair of 3'-phosphoglycolate ends, a major class of DNA lesions induced by oxidative stress.</text>
</comment>
<comment type="pathway">
    <text evidence="3 10">Organic acid metabolism; glycolate biosynthesis; glycolate from 2-phosphoglycolate: step 1/1.</text>
</comment>
<dbReference type="Pfam" id="PF00702">
    <property type="entry name" value="Hydrolase"/>
    <property type="match status" value="1"/>
</dbReference>
<protein>
    <recommendedName>
        <fullName evidence="5 10">Phosphoglycolate phosphatase</fullName>
        <shortName evidence="10">PGP</shortName>
        <shortName evidence="10">PGPase</shortName>
        <ecNumber evidence="5 10">3.1.3.18</ecNumber>
    </recommendedName>
</protein>
<evidence type="ECO:0000313" key="11">
    <source>
        <dbReference type="EMBL" id="UTW14220.1"/>
    </source>
</evidence>
<dbReference type="SFLD" id="SFLDS00003">
    <property type="entry name" value="Haloacid_Dehalogenase"/>
    <property type="match status" value="1"/>
</dbReference>
<dbReference type="EC" id="3.1.3.18" evidence="5 10"/>
<dbReference type="RefSeq" id="WP_255856412.1">
    <property type="nucleotide sequence ID" value="NZ_CP073347.1"/>
</dbReference>
<dbReference type="PANTHER" id="PTHR43434:SF1">
    <property type="entry name" value="PHOSPHOGLYCOLATE PHOSPHATASE"/>
    <property type="match status" value="1"/>
</dbReference>
<evidence type="ECO:0000256" key="4">
    <source>
        <dbReference type="ARBA" id="ARBA00006171"/>
    </source>
</evidence>
<dbReference type="EMBL" id="CP073347">
    <property type="protein sequence ID" value="UTW14220.1"/>
    <property type="molecule type" value="Genomic_DNA"/>
</dbReference>
<dbReference type="NCBIfam" id="TIGR01549">
    <property type="entry name" value="HAD-SF-IA-v1"/>
    <property type="match status" value="1"/>
</dbReference>
<comment type="similarity">
    <text evidence="4 10">Belongs to the HAD-like hydrolase superfamily. CbbY/CbbZ/Gph/YieH family.</text>
</comment>
<comment type="catalytic activity">
    <reaction evidence="1 10">
        <text>2-phosphoglycolate + H2O = glycolate + phosphate</text>
        <dbReference type="Rhea" id="RHEA:14369"/>
        <dbReference type="ChEBI" id="CHEBI:15377"/>
        <dbReference type="ChEBI" id="CHEBI:29805"/>
        <dbReference type="ChEBI" id="CHEBI:43474"/>
        <dbReference type="ChEBI" id="CHEBI:58033"/>
        <dbReference type="EC" id="3.1.3.18"/>
    </reaction>
</comment>
<dbReference type="SFLD" id="SFLDG01135">
    <property type="entry name" value="C1.5.6:_HAD__Beta-PGM__Phospha"/>
    <property type="match status" value="1"/>
</dbReference>
<evidence type="ECO:0000256" key="7">
    <source>
        <dbReference type="ARBA" id="ARBA00022801"/>
    </source>
</evidence>
<dbReference type="NCBIfam" id="NF009695">
    <property type="entry name" value="PRK13222.1-2"/>
    <property type="match status" value="1"/>
</dbReference>
<accession>A0ABY5HP76</accession>
<dbReference type="NCBIfam" id="TIGR01449">
    <property type="entry name" value="PGP_bact"/>
    <property type="match status" value="1"/>
</dbReference>
<keyword evidence="8 10" id="KW-0460">Magnesium</keyword>
<dbReference type="NCBIfam" id="TIGR01509">
    <property type="entry name" value="HAD-SF-IA-v3"/>
    <property type="match status" value="1"/>
</dbReference>
<reference evidence="11" key="1">
    <citation type="submission" date="2021-04" db="EMBL/GenBank/DDBJ databases">
        <title>Oceanospirillales bacteria with DddD are important DMSP degraders in coastal seawater.</title>
        <authorList>
            <person name="Liu J."/>
        </authorList>
    </citation>
    <scope>NUCLEOTIDE SEQUENCE</scope>
    <source>
        <strain evidence="11">D13-1</strain>
    </source>
</reference>
<keyword evidence="7 10" id="KW-0378">Hydrolase</keyword>
<dbReference type="SFLD" id="SFLDG01129">
    <property type="entry name" value="C1.5:_HAD__Beta-PGM__Phosphata"/>
    <property type="match status" value="1"/>
</dbReference>
<dbReference type="InterPro" id="IPR037512">
    <property type="entry name" value="PGPase_prok"/>
</dbReference>
<dbReference type="SUPFAM" id="SSF56784">
    <property type="entry name" value="HAD-like"/>
    <property type="match status" value="1"/>
</dbReference>
<evidence type="ECO:0000256" key="6">
    <source>
        <dbReference type="ARBA" id="ARBA00022723"/>
    </source>
</evidence>